<proteinExistence type="predicted"/>
<protein>
    <submittedName>
        <fullName evidence="2">DUF1552 domain-containing protein</fullName>
    </submittedName>
</protein>
<organism evidence="2 3">
    <name type="scientific">Haloferula rosea</name>
    <dbReference type="NCBI Taxonomy" id="490093"/>
    <lineage>
        <taxon>Bacteria</taxon>
        <taxon>Pseudomonadati</taxon>
        <taxon>Verrucomicrobiota</taxon>
        <taxon>Verrucomicrobiia</taxon>
        <taxon>Verrucomicrobiales</taxon>
        <taxon>Verrucomicrobiaceae</taxon>
        <taxon>Haloferula</taxon>
    </lineage>
</organism>
<evidence type="ECO:0000313" key="3">
    <source>
        <dbReference type="Proteomes" id="UP000658278"/>
    </source>
</evidence>
<dbReference type="EMBL" id="JAENII010000008">
    <property type="protein sequence ID" value="MBK1827609.1"/>
    <property type="molecule type" value="Genomic_DNA"/>
</dbReference>
<dbReference type="RefSeq" id="WP_200279287.1">
    <property type="nucleotide sequence ID" value="NZ_JAENII010000008.1"/>
</dbReference>
<dbReference type="Proteomes" id="UP000658278">
    <property type="component" value="Unassembled WGS sequence"/>
</dbReference>
<comment type="caution">
    <text evidence="2">The sequence shown here is derived from an EMBL/GenBank/DDBJ whole genome shotgun (WGS) entry which is preliminary data.</text>
</comment>
<dbReference type="Pfam" id="PF07586">
    <property type="entry name" value="HXXSHH"/>
    <property type="match status" value="1"/>
</dbReference>
<dbReference type="AlphaFoldDB" id="A0A934R9D5"/>
<dbReference type="PROSITE" id="PS51318">
    <property type="entry name" value="TAT"/>
    <property type="match status" value="1"/>
</dbReference>
<sequence>MANIQSNKWSIPRRSFLRGTGATLALPFLDAMRPLMAAGSNQGVPVRMGMLYMPNGVRADRWTPSGKGSDYKLSPILSPLQAHREELLVLTGLQNKASFTGDGHYVKTGGWLTGTTISKTTGSDISAGGISMDQIAARRIGQGTKLPSLELGTEPVATGIDRNVNYTRLYASHIAWKDANVPLPCEINPRVAFDRLFRKRSGTGEKRAADEQSVLDLVQEDARRLQSKLGRADKAKLDQYLDSIREVERRIEQEANSLGAGENLSPELLAKMDQLDKRISKAMGKSSREEELSSRPRFDHGEHCRIMMDLMALAFWSDSTRVSTFMFGNDVTGRNFSFLEGVNGGHHPISHHKGNKDQLDQYEKINRWHVEQYAYLLDRMKELKEGEGSLLDHCMIGFGSPIRDGNSHNPRNVPIVVAGSAQGQLKTGRHLVYEEGTPLCRLWLGMLERVGAKTSSLGDATSPLTGLG</sequence>
<keyword evidence="1" id="KW-0175">Coiled coil</keyword>
<evidence type="ECO:0000313" key="2">
    <source>
        <dbReference type="EMBL" id="MBK1827609.1"/>
    </source>
</evidence>
<keyword evidence="3" id="KW-1185">Reference proteome</keyword>
<gene>
    <name evidence="2" type="ORF">JIN81_11310</name>
</gene>
<dbReference type="InterPro" id="IPR011447">
    <property type="entry name" value="DUF1552"/>
</dbReference>
<name>A0A934R9D5_9BACT</name>
<dbReference type="InterPro" id="IPR006311">
    <property type="entry name" value="TAT_signal"/>
</dbReference>
<accession>A0A934R9D5</accession>
<reference evidence="2" key="1">
    <citation type="submission" date="2021-01" db="EMBL/GenBank/DDBJ databases">
        <title>Modified the classification status of verrucomicrobia.</title>
        <authorList>
            <person name="Feng X."/>
        </authorList>
    </citation>
    <scope>NUCLEOTIDE SEQUENCE</scope>
    <source>
        <strain evidence="2">KCTC 22201</strain>
    </source>
</reference>
<feature type="coiled-coil region" evidence="1">
    <location>
        <begin position="215"/>
        <end position="257"/>
    </location>
</feature>
<evidence type="ECO:0000256" key="1">
    <source>
        <dbReference type="SAM" id="Coils"/>
    </source>
</evidence>